<evidence type="ECO:0000313" key="4">
    <source>
        <dbReference type="Proteomes" id="UP000452235"/>
    </source>
</evidence>
<evidence type="ECO:0000256" key="2">
    <source>
        <dbReference type="ARBA" id="ARBA00022679"/>
    </source>
</evidence>
<dbReference type="EMBL" id="BLJY01000009">
    <property type="protein sequence ID" value="GFF18721.1"/>
    <property type="molecule type" value="Genomic_DNA"/>
</dbReference>
<dbReference type="Pfam" id="PF13649">
    <property type="entry name" value="Methyltransf_25"/>
    <property type="match status" value="1"/>
</dbReference>
<proteinExistence type="predicted"/>
<keyword evidence="1 3" id="KW-0489">Methyltransferase</keyword>
<dbReference type="InterPro" id="IPR041698">
    <property type="entry name" value="Methyltransf_25"/>
</dbReference>
<dbReference type="PANTHER" id="PTHR43861:SF1">
    <property type="entry name" value="TRANS-ACONITATE 2-METHYLTRANSFERASE"/>
    <property type="match status" value="1"/>
</dbReference>
<dbReference type="GO" id="GO:0032259">
    <property type="term" value="P:methylation"/>
    <property type="evidence" value="ECO:0007669"/>
    <property type="project" value="UniProtKB-KW"/>
</dbReference>
<evidence type="ECO:0000256" key="1">
    <source>
        <dbReference type="ARBA" id="ARBA00022603"/>
    </source>
</evidence>
<keyword evidence="4" id="KW-1185">Reference proteome</keyword>
<protein>
    <submittedName>
        <fullName evidence="3">Methyltransferase type 11</fullName>
    </submittedName>
</protein>
<reference evidence="3 4" key="1">
    <citation type="submission" date="2020-01" db="EMBL/GenBank/DDBJ databases">
        <title>Aspergillus terreus IFO 6365 whole genome shotgun sequence.</title>
        <authorList>
            <person name="Kanamasa S."/>
            <person name="Takahashi H."/>
        </authorList>
    </citation>
    <scope>NUCLEOTIDE SEQUENCE [LARGE SCALE GENOMIC DNA]</scope>
    <source>
        <strain evidence="3 4">IFO 6365</strain>
    </source>
</reference>
<keyword evidence="2 3" id="KW-0808">Transferase</keyword>
<dbReference type="InterPro" id="IPR029063">
    <property type="entry name" value="SAM-dependent_MTases_sf"/>
</dbReference>
<dbReference type="CDD" id="cd02440">
    <property type="entry name" value="AdoMet_MTases"/>
    <property type="match status" value="1"/>
</dbReference>
<evidence type="ECO:0000313" key="3">
    <source>
        <dbReference type="EMBL" id="GFF18721.1"/>
    </source>
</evidence>
<dbReference type="GO" id="GO:0008168">
    <property type="term" value="F:methyltransferase activity"/>
    <property type="evidence" value="ECO:0007669"/>
    <property type="project" value="UniProtKB-KW"/>
</dbReference>
<dbReference type="SUPFAM" id="SSF53335">
    <property type="entry name" value="S-adenosyl-L-methionine-dependent methyltransferases"/>
    <property type="match status" value="1"/>
</dbReference>
<comment type="caution">
    <text evidence="3">The sequence shown here is derived from an EMBL/GenBank/DDBJ whole genome shotgun (WGS) entry which is preliminary data.</text>
</comment>
<dbReference type="Gene3D" id="3.40.50.150">
    <property type="entry name" value="Vaccinia Virus protein VP39"/>
    <property type="match status" value="1"/>
</dbReference>
<sequence length="220" mass="24576">MDNIQIKENTKKAYDNIAPTYLQWTQNPFSQRMSYLKLLAPHLTERKETHEKARVLELGCGPGVPVTQYLASLGTVQITANDISSAQIDLARAHLPPSVRLIQGDMMDLQFEPEEFDAVLAMYSVIHLPREEQTTMLGRIFGWLKPGGLALINFSAGEFVASSDPSWLGATEGSVFWSGWGEHRTREILREMGFELVQDDVVVDPEDGGAFLWVLAKKVA</sequence>
<organism evidence="3 4">
    <name type="scientific">Aspergillus terreus</name>
    <dbReference type="NCBI Taxonomy" id="33178"/>
    <lineage>
        <taxon>Eukaryota</taxon>
        <taxon>Fungi</taxon>
        <taxon>Dikarya</taxon>
        <taxon>Ascomycota</taxon>
        <taxon>Pezizomycotina</taxon>
        <taxon>Eurotiomycetes</taxon>
        <taxon>Eurotiomycetidae</taxon>
        <taxon>Eurotiales</taxon>
        <taxon>Aspergillaceae</taxon>
        <taxon>Aspergillus</taxon>
        <taxon>Aspergillus subgen. Circumdati</taxon>
    </lineage>
</organism>
<name>A0A5M3Z7R6_ASPTE</name>
<dbReference type="AlphaFoldDB" id="A0A5M3Z7R6"/>
<dbReference type="OrthoDB" id="540004at2759"/>
<dbReference type="Proteomes" id="UP000452235">
    <property type="component" value="Unassembled WGS sequence"/>
</dbReference>
<dbReference type="PANTHER" id="PTHR43861">
    <property type="entry name" value="TRANS-ACONITATE 2-METHYLTRANSFERASE-RELATED"/>
    <property type="match status" value="1"/>
</dbReference>
<gene>
    <name evidence="3" type="ORF">ATEIFO6365_0009008400</name>
</gene>
<dbReference type="VEuPathDB" id="FungiDB:ATEG_07480"/>
<accession>A0A5M3Z7R6</accession>